<name>A0AA38JJ83_9AGAR</name>
<dbReference type="EMBL" id="JANVFO010000001">
    <property type="protein sequence ID" value="KAJ3737782.1"/>
    <property type="molecule type" value="Genomic_DNA"/>
</dbReference>
<evidence type="ECO:0000259" key="1">
    <source>
        <dbReference type="Pfam" id="PF12697"/>
    </source>
</evidence>
<dbReference type="Proteomes" id="UP001176059">
    <property type="component" value="Unassembled WGS sequence"/>
</dbReference>
<gene>
    <name evidence="2" type="ORF">DFJ43DRAFT_1148945</name>
</gene>
<dbReference type="InterPro" id="IPR029058">
    <property type="entry name" value="AB_hydrolase_fold"/>
</dbReference>
<organism evidence="2 3">
    <name type="scientific">Lentinula guzmanii</name>
    <dbReference type="NCBI Taxonomy" id="2804957"/>
    <lineage>
        <taxon>Eukaryota</taxon>
        <taxon>Fungi</taxon>
        <taxon>Dikarya</taxon>
        <taxon>Basidiomycota</taxon>
        <taxon>Agaricomycotina</taxon>
        <taxon>Agaricomycetes</taxon>
        <taxon>Agaricomycetidae</taxon>
        <taxon>Agaricales</taxon>
        <taxon>Marasmiineae</taxon>
        <taxon>Omphalotaceae</taxon>
        <taxon>Lentinula</taxon>
    </lineage>
</organism>
<protein>
    <recommendedName>
        <fullName evidence="1">AB hydrolase-1 domain-containing protein</fullName>
    </recommendedName>
</protein>
<sequence>MPIFTLPNHVRFFYEDSGVPAKEDYTTFFIIHGHTYHSGLFKLLLPVGLERNHRILLVNRRDYPQSSPYSAGELKVFAEGPDEARYAQLLNDGSDLALLLDRLIQSLSLPQSGVAIVSWSLGNVFGLPLLASITMLPVDTQARLGLFVKRTILWDAPCEPMGIPFPPGTYHPFLDDSTPVEDRGVVFAQWLTSYFPHGDLSKHDFSSLNQQDHDKTKKHSFEDLSREELFKIIDLAPGSRCDTHLCSPPYLGIEKKIMNKALYDPSVRAAWKNMKVWEMVGDQNPWNVIYCWWTWQEEVKAANTQDPAINFTVNPGANHFFMWDDPEGSMNKLEYCWNN</sequence>
<keyword evidence="3" id="KW-1185">Reference proteome</keyword>
<dbReference type="Pfam" id="PF12697">
    <property type="entry name" value="Abhydrolase_6"/>
    <property type="match status" value="1"/>
</dbReference>
<reference evidence="2" key="1">
    <citation type="submission" date="2022-08" db="EMBL/GenBank/DDBJ databases">
        <authorList>
            <consortium name="DOE Joint Genome Institute"/>
            <person name="Min B."/>
            <person name="Sierra-Patev S."/>
            <person name="Naranjo-Ortiz M."/>
            <person name="Looney B."/>
            <person name="Konkel Z."/>
            <person name="Slot J.C."/>
            <person name="Sakamoto Y."/>
            <person name="Steenwyk J.L."/>
            <person name="Rokas A."/>
            <person name="Carro J."/>
            <person name="Camarero S."/>
            <person name="Ferreira P."/>
            <person name="Molpeceres G."/>
            <person name="Ruiz-duenas F.J."/>
            <person name="Serrano A."/>
            <person name="Henrissat B."/>
            <person name="Drula E."/>
            <person name="Hughes K.W."/>
            <person name="Mata J.L."/>
            <person name="Ishikawa N.K."/>
            <person name="Vargas-Isla R."/>
            <person name="Ushijima S."/>
            <person name="Smith C.A."/>
            <person name="Ahrendt S."/>
            <person name="Andreopoulos W."/>
            <person name="He G."/>
            <person name="LaButti K."/>
            <person name="Lipzen A."/>
            <person name="Ng V."/>
            <person name="Riley R."/>
            <person name="Sandor L."/>
            <person name="Barry K."/>
            <person name="Martinez A.T."/>
            <person name="Xiao Y."/>
            <person name="Gibbons J.G."/>
            <person name="Terashima K."/>
            <person name="Hibbett D.S."/>
            <person name="Grigoriev I.V."/>
        </authorList>
    </citation>
    <scope>NUCLEOTIDE SEQUENCE</scope>
    <source>
        <strain evidence="2">ET3784</strain>
    </source>
</reference>
<dbReference type="InterPro" id="IPR000073">
    <property type="entry name" value="AB_hydrolase_1"/>
</dbReference>
<accession>A0AA38JJ83</accession>
<comment type="caution">
    <text evidence="2">The sequence shown here is derived from an EMBL/GenBank/DDBJ whole genome shotgun (WGS) entry which is preliminary data.</text>
</comment>
<evidence type="ECO:0000313" key="3">
    <source>
        <dbReference type="Proteomes" id="UP001176059"/>
    </source>
</evidence>
<dbReference type="AlphaFoldDB" id="A0AA38JJ83"/>
<feature type="domain" description="AB hydrolase-1" evidence="1">
    <location>
        <begin position="30"/>
        <end position="327"/>
    </location>
</feature>
<evidence type="ECO:0000313" key="2">
    <source>
        <dbReference type="EMBL" id="KAJ3737782.1"/>
    </source>
</evidence>
<reference evidence="2" key="2">
    <citation type="journal article" date="2023" name="Proc. Natl. Acad. Sci. U.S.A.">
        <title>A global phylogenomic analysis of the shiitake genus Lentinula.</title>
        <authorList>
            <person name="Sierra-Patev S."/>
            <person name="Min B."/>
            <person name="Naranjo-Ortiz M."/>
            <person name="Looney B."/>
            <person name="Konkel Z."/>
            <person name="Slot J.C."/>
            <person name="Sakamoto Y."/>
            <person name="Steenwyk J.L."/>
            <person name="Rokas A."/>
            <person name="Carro J."/>
            <person name="Camarero S."/>
            <person name="Ferreira P."/>
            <person name="Molpeceres G."/>
            <person name="Ruiz-Duenas F.J."/>
            <person name="Serrano A."/>
            <person name="Henrissat B."/>
            <person name="Drula E."/>
            <person name="Hughes K.W."/>
            <person name="Mata J.L."/>
            <person name="Ishikawa N.K."/>
            <person name="Vargas-Isla R."/>
            <person name="Ushijima S."/>
            <person name="Smith C.A."/>
            <person name="Donoghue J."/>
            <person name="Ahrendt S."/>
            <person name="Andreopoulos W."/>
            <person name="He G."/>
            <person name="LaButti K."/>
            <person name="Lipzen A."/>
            <person name="Ng V."/>
            <person name="Riley R."/>
            <person name="Sandor L."/>
            <person name="Barry K."/>
            <person name="Martinez A.T."/>
            <person name="Xiao Y."/>
            <person name="Gibbons J.G."/>
            <person name="Terashima K."/>
            <person name="Grigoriev I.V."/>
            <person name="Hibbett D."/>
        </authorList>
    </citation>
    <scope>NUCLEOTIDE SEQUENCE</scope>
    <source>
        <strain evidence="2">ET3784</strain>
    </source>
</reference>
<proteinExistence type="predicted"/>
<dbReference type="SUPFAM" id="SSF53474">
    <property type="entry name" value="alpha/beta-Hydrolases"/>
    <property type="match status" value="1"/>
</dbReference>
<dbReference type="Gene3D" id="3.40.50.1820">
    <property type="entry name" value="alpha/beta hydrolase"/>
    <property type="match status" value="1"/>
</dbReference>